<dbReference type="EMBL" id="UINC01003039">
    <property type="protein sequence ID" value="SVA02776.1"/>
    <property type="molecule type" value="Genomic_DNA"/>
</dbReference>
<reference evidence="4" key="1">
    <citation type="submission" date="2018-05" db="EMBL/GenBank/DDBJ databases">
        <authorList>
            <person name="Lanie J.A."/>
            <person name="Ng W.-L."/>
            <person name="Kazmierczak K.M."/>
            <person name="Andrzejewski T.M."/>
            <person name="Davidsen T.M."/>
            <person name="Wayne K.J."/>
            <person name="Tettelin H."/>
            <person name="Glass J.I."/>
            <person name="Rusch D."/>
            <person name="Podicherti R."/>
            <person name="Tsui H.-C.T."/>
            <person name="Winkler M.E."/>
        </authorList>
    </citation>
    <scope>NUCLEOTIDE SEQUENCE</scope>
</reference>
<feature type="domain" description="VWFA" evidence="3">
    <location>
        <begin position="96"/>
        <end position="289"/>
    </location>
</feature>
<dbReference type="InterPro" id="IPR002035">
    <property type="entry name" value="VWF_A"/>
</dbReference>
<dbReference type="PROSITE" id="PS50005">
    <property type="entry name" value="TPR"/>
    <property type="match status" value="1"/>
</dbReference>
<dbReference type="InterPro" id="IPR036465">
    <property type="entry name" value="vWFA_dom_sf"/>
</dbReference>
<organism evidence="4">
    <name type="scientific">marine metagenome</name>
    <dbReference type="NCBI Taxonomy" id="408172"/>
    <lineage>
        <taxon>unclassified sequences</taxon>
        <taxon>metagenomes</taxon>
        <taxon>ecological metagenomes</taxon>
    </lineage>
</organism>
<evidence type="ECO:0000256" key="1">
    <source>
        <dbReference type="SAM" id="MobiDB-lite"/>
    </source>
</evidence>
<accession>A0A381SFM1</accession>
<dbReference type="Pfam" id="PF13519">
    <property type="entry name" value="VWA_2"/>
    <property type="match status" value="1"/>
</dbReference>
<feature type="compositionally biased region" description="Basic and acidic residues" evidence="1">
    <location>
        <begin position="565"/>
        <end position="587"/>
    </location>
</feature>
<feature type="transmembrane region" description="Helical" evidence="2">
    <location>
        <begin position="62"/>
        <end position="83"/>
    </location>
</feature>
<dbReference type="InterPro" id="IPR050768">
    <property type="entry name" value="UPF0353/GerABKA_families"/>
</dbReference>
<feature type="compositionally biased region" description="Basic and acidic residues" evidence="1">
    <location>
        <begin position="594"/>
        <end position="611"/>
    </location>
</feature>
<dbReference type="InterPro" id="IPR011990">
    <property type="entry name" value="TPR-like_helical_dom_sf"/>
</dbReference>
<dbReference type="PROSITE" id="PS50234">
    <property type="entry name" value="VWFA"/>
    <property type="match status" value="1"/>
</dbReference>
<proteinExistence type="predicted"/>
<sequence>MEILISEFHFLRPLWLLAVPLVWWMVFLLRKKWWQKGDWDREVEPHLLEFLATSPSQHKRKLLPWVMCLAGTLLLLSLAGPAWQKKPQPLIKKSQARVLVLDLSFSMLASDVKPTRIDRVRFKLEDLLNNFSEGETALVGYAGEAFVISPLTHDANTISALLPGLHPNIMPVPGSRADLGVELASDLLSRSIGSQGHIILVTDGIEESEISAVKNASGANEFSILAVGTEAGSPIALKAGGFLKDRNGAIVIPKLNLKPLRKLANQVNGELTVLSPDDRDVNQIIAAETSEGIYTEDEKQRTTDKWNEEGPWLLLIVLPLTALLFRRGVLFSIGLIVLPAFFALPDTVRAFSWDDLWMRPDQQAAELFHQGETDYASKLFEDNEWKATAAYRSGDFEKAAEQFAKQDNTRANFNRGNALAFAGRLQDAIDSYEKVLSDNPQHKDAKFNKKLVEDLLKTQNKSQQNKQQQGQQNNKQDQSSESTESQQKPGTEQDKNQSAEKKDSGEQQHEEEHGKNNQKGKEDQNEGSKKDQNKNQADVNKNENKSADSPEQQKIASNSNPDLSPEDRSKQQKLEQWLRKIPDDPGRLLRNKMKREYQRRDKKQIESKQYW</sequence>
<dbReference type="InterPro" id="IPR019734">
    <property type="entry name" value="TPR_rpt"/>
</dbReference>
<evidence type="ECO:0000313" key="4">
    <source>
        <dbReference type="EMBL" id="SVA02776.1"/>
    </source>
</evidence>
<keyword evidence="2" id="KW-1133">Transmembrane helix</keyword>
<keyword evidence="2" id="KW-0812">Transmembrane</keyword>
<dbReference type="PANTHER" id="PTHR22550">
    <property type="entry name" value="SPORE GERMINATION PROTEIN"/>
    <property type="match status" value="1"/>
</dbReference>
<dbReference type="SUPFAM" id="SSF48452">
    <property type="entry name" value="TPR-like"/>
    <property type="match status" value="1"/>
</dbReference>
<gene>
    <name evidence="4" type="ORF">METZ01_LOCUS55630</name>
</gene>
<feature type="compositionally biased region" description="Low complexity" evidence="1">
    <location>
        <begin position="459"/>
        <end position="487"/>
    </location>
</feature>
<name>A0A381SFM1_9ZZZZ</name>
<dbReference type="AlphaFoldDB" id="A0A381SFM1"/>
<evidence type="ECO:0000259" key="3">
    <source>
        <dbReference type="PROSITE" id="PS50234"/>
    </source>
</evidence>
<feature type="compositionally biased region" description="Basic and acidic residues" evidence="1">
    <location>
        <begin position="491"/>
        <end position="533"/>
    </location>
</feature>
<feature type="transmembrane region" description="Helical" evidence="2">
    <location>
        <begin position="12"/>
        <end position="29"/>
    </location>
</feature>
<feature type="region of interest" description="Disordered" evidence="1">
    <location>
        <begin position="459"/>
        <end position="611"/>
    </location>
</feature>
<dbReference type="PANTHER" id="PTHR22550:SF14">
    <property type="entry name" value="VWFA DOMAIN-CONTAINING PROTEIN"/>
    <property type="match status" value="1"/>
</dbReference>
<dbReference type="SMART" id="SM00327">
    <property type="entry name" value="VWA"/>
    <property type="match status" value="1"/>
</dbReference>
<feature type="compositionally biased region" description="Polar residues" evidence="1">
    <location>
        <begin position="549"/>
        <end position="562"/>
    </location>
</feature>
<dbReference type="SUPFAM" id="SSF53300">
    <property type="entry name" value="vWA-like"/>
    <property type="match status" value="1"/>
</dbReference>
<dbReference type="Gene3D" id="3.40.50.410">
    <property type="entry name" value="von Willebrand factor, type A domain"/>
    <property type="match status" value="1"/>
</dbReference>
<keyword evidence="2" id="KW-0472">Membrane</keyword>
<dbReference type="Gene3D" id="1.25.40.10">
    <property type="entry name" value="Tetratricopeptide repeat domain"/>
    <property type="match status" value="1"/>
</dbReference>
<evidence type="ECO:0000256" key="2">
    <source>
        <dbReference type="SAM" id="Phobius"/>
    </source>
</evidence>
<protein>
    <recommendedName>
        <fullName evidence="3">VWFA domain-containing protein</fullName>
    </recommendedName>
</protein>